<organism evidence="15 16">
    <name type="scientific">Luteibacter anthropi</name>
    <dbReference type="NCBI Taxonomy" id="564369"/>
    <lineage>
        <taxon>Bacteria</taxon>
        <taxon>Pseudomonadati</taxon>
        <taxon>Pseudomonadota</taxon>
        <taxon>Gammaproteobacteria</taxon>
        <taxon>Lysobacterales</taxon>
        <taxon>Rhodanobacteraceae</taxon>
        <taxon>Luteibacter</taxon>
    </lineage>
</organism>
<keyword evidence="11 13" id="KW-0472">Membrane</keyword>
<sequence>MPGPLRWSTAVPMSAGAAPKGCVVISTTFHPHRVTHRTTTALRPGERDEWPSLHEERHVTPTSEDATGVVTEVHRPRGLRWLHWITVACLIAVAALALVRDQVAGRLVRQWLLEGHRHTGLLILLLACLRIGLRLRLGRLPPVVHSPLVRVASTLTHAALYVLLLALPLIGWALSDAEGKPVHLFGWTLPALVADDEDLADQLLAWHQNIAWALLALVLLHIGAALWHHFVKRDGVLRSMWPAGKR</sequence>
<dbReference type="InterPro" id="IPR016174">
    <property type="entry name" value="Di-haem_cyt_TM"/>
</dbReference>
<dbReference type="PANTHER" id="PTHR30529:SF3">
    <property type="entry name" value="CYTOCHROME B561 HOMOLOG 1"/>
    <property type="match status" value="1"/>
</dbReference>
<name>A0A7X5ZH82_9GAMM</name>
<evidence type="ECO:0000313" key="16">
    <source>
        <dbReference type="Proteomes" id="UP000490980"/>
    </source>
</evidence>
<dbReference type="GO" id="GO:0020037">
    <property type="term" value="F:heme binding"/>
    <property type="evidence" value="ECO:0007669"/>
    <property type="project" value="TreeGrafter"/>
</dbReference>
<evidence type="ECO:0000256" key="1">
    <source>
        <dbReference type="ARBA" id="ARBA00001970"/>
    </source>
</evidence>
<reference evidence="15 16" key="1">
    <citation type="submission" date="2020-03" db="EMBL/GenBank/DDBJ databases">
        <authorList>
            <person name="Lai Q."/>
        </authorList>
    </citation>
    <scope>NUCLEOTIDE SEQUENCE [LARGE SCALE GENOMIC DNA]</scope>
    <source>
        <strain evidence="15 16">CCUG 25036</strain>
    </source>
</reference>
<evidence type="ECO:0000256" key="8">
    <source>
        <dbReference type="ARBA" id="ARBA00022982"/>
    </source>
</evidence>
<evidence type="ECO:0000256" key="2">
    <source>
        <dbReference type="ARBA" id="ARBA00004651"/>
    </source>
</evidence>
<dbReference type="SUPFAM" id="SSF81342">
    <property type="entry name" value="Transmembrane di-heme cytochromes"/>
    <property type="match status" value="1"/>
</dbReference>
<evidence type="ECO:0000259" key="14">
    <source>
        <dbReference type="Pfam" id="PF01292"/>
    </source>
</evidence>
<gene>
    <name evidence="15" type="ORF">HBF25_04080</name>
</gene>
<evidence type="ECO:0000256" key="9">
    <source>
        <dbReference type="ARBA" id="ARBA00022989"/>
    </source>
</evidence>
<evidence type="ECO:0000256" key="13">
    <source>
        <dbReference type="SAM" id="Phobius"/>
    </source>
</evidence>
<dbReference type="GO" id="GO:0046872">
    <property type="term" value="F:metal ion binding"/>
    <property type="evidence" value="ECO:0007669"/>
    <property type="project" value="UniProtKB-KW"/>
</dbReference>
<evidence type="ECO:0000256" key="6">
    <source>
        <dbReference type="ARBA" id="ARBA00022692"/>
    </source>
</evidence>
<dbReference type="AlphaFoldDB" id="A0A7X5ZH82"/>
<evidence type="ECO:0000256" key="10">
    <source>
        <dbReference type="ARBA" id="ARBA00023004"/>
    </source>
</evidence>
<keyword evidence="3" id="KW-0813">Transport</keyword>
<feature type="transmembrane region" description="Helical" evidence="13">
    <location>
        <begin position="210"/>
        <end position="231"/>
    </location>
</feature>
<dbReference type="InterPro" id="IPR052168">
    <property type="entry name" value="Cytochrome_b561_oxidase"/>
</dbReference>
<dbReference type="Proteomes" id="UP000490980">
    <property type="component" value="Unassembled WGS sequence"/>
</dbReference>
<keyword evidence="7" id="KW-0479">Metal-binding</keyword>
<comment type="subcellular location">
    <subcellularLocation>
        <location evidence="2">Cell membrane</location>
        <topology evidence="2">Multi-pass membrane protein</topology>
    </subcellularLocation>
</comment>
<evidence type="ECO:0000256" key="11">
    <source>
        <dbReference type="ARBA" id="ARBA00023136"/>
    </source>
</evidence>
<comment type="similarity">
    <text evidence="12">Belongs to the cytochrome b561 family.</text>
</comment>
<evidence type="ECO:0000256" key="3">
    <source>
        <dbReference type="ARBA" id="ARBA00022448"/>
    </source>
</evidence>
<dbReference type="GO" id="GO:0009055">
    <property type="term" value="F:electron transfer activity"/>
    <property type="evidence" value="ECO:0007669"/>
    <property type="project" value="InterPro"/>
</dbReference>
<dbReference type="PANTHER" id="PTHR30529">
    <property type="entry name" value="CYTOCHROME B561"/>
    <property type="match status" value="1"/>
</dbReference>
<dbReference type="Pfam" id="PF01292">
    <property type="entry name" value="Ni_hydr_CYTB"/>
    <property type="match status" value="1"/>
</dbReference>
<keyword evidence="8" id="KW-0249">Electron transport</keyword>
<evidence type="ECO:0000256" key="4">
    <source>
        <dbReference type="ARBA" id="ARBA00022475"/>
    </source>
</evidence>
<dbReference type="EMBL" id="JAARLZ010000002">
    <property type="protein sequence ID" value="NII05568.1"/>
    <property type="molecule type" value="Genomic_DNA"/>
</dbReference>
<comment type="caution">
    <text evidence="15">The sequence shown here is derived from an EMBL/GenBank/DDBJ whole genome shotgun (WGS) entry which is preliminary data.</text>
</comment>
<keyword evidence="10" id="KW-0408">Iron</keyword>
<keyword evidence="9 13" id="KW-1133">Transmembrane helix</keyword>
<keyword evidence="6 13" id="KW-0812">Transmembrane</keyword>
<keyword evidence="16" id="KW-1185">Reference proteome</keyword>
<comment type="cofactor">
    <cofactor evidence="1">
        <name>heme b</name>
        <dbReference type="ChEBI" id="CHEBI:60344"/>
    </cofactor>
</comment>
<evidence type="ECO:0000313" key="15">
    <source>
        <dbReference type="EMBL" id="NII05568.1"/>
    </source>
</evidence>
<dbReference type="GO" id="GO:0005886">
    <property type="term" value="C:plasma membrane"/>
    <property type="evidence" value="ECO:0007669"/>
    <property type="project" value="UniProtKB-SubCell"/>
</dbReference>
<dbReference type="InterPro" id="IPR011577">
    <property type="entry name" value="Cyt_b561_bac/Ni-Hgenase"/>
</dbReference>
<feature type="transmembrane region" description="Helical" evidence="13">
    <location>
        <begin position="119"/>
        <end position="137"/>
    </location>
</feature>
<accession>A0A7X5ZH82</accession>
<keyword evidence="5" id="KW-0349">Heme</keyword>
<protein>
    <submittedName>
        <fullName evidence="15">Cytochrome b</fullName>
    </submittedName>
</protein>
<dbReference type="Gene3D" id="1.20.950.20">
    <property type="entry name" value="Transmembrane di-heme cytochromes, Chain C"/>
    <property type="match status" value="1"/>
</dbReference>
<evidence type="ECO:0000256" key="7">
    <source>
        <dbReference type="ARBA" id="ARBA00022723"/>
    </source>
</evidence>
<dbReference type="GO" id="GO:0022904">
    <property type="term" value="P:respiratory electron transport chain"/>
    <property type="evidence" value="ECO:0007669"/>
    <property type="project" value="InterPro"/>
</dbReference>
<feature type="domain" description="Cytochrome b561 bacterial/Ni-hydrogenase" evidence="14">
    <location>
        <begin position="76"/>
        <end position="242"/>
    </location>
</feature>
<evidence type="ECO:0000256" key="5">
    <source>
        <dbReference type="ARBA" id="ARBA00022617"/>
    </source>
</evidence>
<keyword evidence="4" id="KW-1003">Cell membrane</keyword>
<feature type="transmembrane region" description="Helical" evidence="13">
    <location>
        <begin position="158"/>
        <end position="175"/>
    </location>
</feature>
<feature type="transmembrane region" description="Helical" evidence="13">
    <location>
        <begin position="81"/>
        <end position="99"/>
    </location>
</feature>
<proteinExistence type="inferred from homology"/>
<evidence type="ECO:0000256" key="12">
    <source>
        <dbReference type="ARBA" id="ARBA00037975"/>
    </source>
</evidence>